<gene>
    <name evidence="1" type="ORF">GBAR_LOCUS21618</name>
</gene>
<name>A0AA35SZ33_GEOBA</name>
<evidence type="ECO:0000313" key="2">
    <source>
        <dbReference type="Proteomes" id="UP001174909"/>
    </source>
</evidence>
<dbReference type="EMBL" id="CASHTH010003009">
    <property type="protein sequence ID" value="CAI8038775.1"/>
    <property type="molecule type" value="Genomic_DNA"/>
</dbReference>
<reference evidence="1" key="1">
    <citation type="submission" date="2023-03" db="EMBL/GenBank/DDBJ databases">
        <authorList>
            <person name="Steffen K."/>
            <person name="Cardenas P."/>
        </authorList>
    </citation>
    <scope>NUCLEOTIDE SEQUENCE</scope>
</reference>
<keyword evidence="2" id="KW-1185">Reference proteome</keyword>
<dbReference type="Proteomes" id="UP001174909">
    <property type="component" value="Unassembled WGS sequence"/>
</dbReference>
<dbReference type="AlphaFoldDB" id="A0AA35SZ33"/>
<comment type="caution">
    <text evidence="1">The sequence shown here is derived from an EMBL/GenBank/DDBJ whole genome shotgun (WGS) entry which is preliminary data.</text>
</comment>
<accession>A0AA35SZ33</accession>
<organism evidence="1 2">
    <name type="scientific">Geodia barretti</name>
    <name type="common">Barrett's horny sponge</name>
    <dbReference type="NCBI Taxonomy" id="519541"/>
    <lineage>
        <taxon>Eukaryota</taxon>
        <taxon>Metazoa</taxon>
        <taxon>Porifera</taxon>
        <taxon>Demospongiae</taxon>
        <taxon>Heteroscleromorpha</taxon>
        <taxon>Tetractinellida</taxon>
        <taxon>Astrophorina</taxon>
        <taxon>Geodiidae</taxon>
        <taxon>Geodia</taxon>
    </lineage>
</organism>
<evidence type="ECO:0000313" key="1">
    <source>
        <dbReference type="EMBL" id="CAI8038775.1"/>
    </source>
</evidence>
<protein>
    <submittedName>
        <fullName evidence="1">Uncharacterized protein</fullName>
    </submittedName>
</protein>
<sequence>MRRISRFFPCSSGTAWPPRGGWPGLLVRELVFTLNMDGWPLVTGKDGVGGRAVRERSCHVDSIRENGSRDVRLPS</sequence>
<proteinExistence type="predicted"/>